<evidence type="ECO:0000256" key="2">
    <source>
        <dbReference type="SAM" id="Phobius"/>
    </source>
</evidence>
<feature type="compositionally biased region" description="Polar residues" evidence="1">
    <location>
        <begin position="139"/>
        <end position="149"/>
    </location>
</feature>
<name>A0A6T8XPI2_NOCSC</name>
<organism evidence="3">
    <name type="scientific">Noctiluca scintillans</name>
    <name type="common">Sea sparkle</name>
    <name type="synonym">Red tide dinoflagellate</name>
    <dbReference type="NCBI Taxonomy" id="2966"/>
    <lineage>
        <taxon>Eukaryota</taxon>
        <taxon>Sar</taxon>
        <taxon>Alveolata</taxon>
        <taxon>Dinophyceae</taxon>
        <taxon>Noctilucales</taxon>
        <taxon>Noctilucaceae</taxon>
        <taxon>Noctiluca</taxon>
    </lineage>
</organism>
<dbReference type="AlphaFoldDB" id="A0A6T8XPI2"/>
<feature type="compositionally biased region" description="Basic and acidic residues" evidence="1">
    <location>
        <begin position="209"/>
        <end position="223"/>
    </location>
</feature>
<feature type="transmembrane region" description="Helical" evidence="2">
    <location>
        <begin position="32"/>
        <end position="55"/>
    </location>
</feature>
<reference evidence="3" key="1">
    <citation type="submission" date="2021-01" db="EMBL/GenBank/DDBJ databases">
        <authorList>
            <person name="Corre E."/>
            <person name="Pelletier E."/>
            <person name="Niang G."/>
            <person name="Scheremetjew M."/>
            <person name="Finn R."/>
            <person name="Kale V."/>
            <person name="Holt S."/>
            <person name="Cochrane G."/>
            <person name="Meng A."/>
            <person name="Brown T."/>
            <person name="Cohen L."/>
        </authorList>
    </citation>
    <scope>NUCLEOTIDE SEQUENCE</scope>
</reference>
<feature type="compositionally biased region" description="Basic and acidic residues" evidence="1">
    <location>
        <begin position="231"/>
        <end position="244"/>
    </location>
</feature>
<sequence length="360" mass="39308">MTELREEARLDSFLRDALLRSAGAGEDADSHWVVVVYLALAAAALTVAGVALALWSRRFRRAHIQSGTVPLDTDLLPFECESGISFQVRRSTSGQSASARQAEPVNANLLFDEALARRRSDEVVPVADSEVGRRKAPEQGSSVSESSRNPVVDANALFDEALARRRSSEMVPGVQDEVARRSASEQGRGSDSSRMPVVDANALFDEALARRQSEETPDHRVSRTEASVTRLRPELRGQLDEPPEHVSSTDSNSSGEDEATEEPHTFRRTRTLSSWYEAEVTNDSVAPDGADDDAEEVLAPRDGSRRKTKHHHLHVHRASVESCASSMSSTGGWYLDDQPTPDGSTAQTISFNLRDSVCEG</sequence>
<evidence type="ECO:0000313" key="4">
    <source>
        <dbReference type="EMBL" id="CAD8842747.1"/>
    </source>
</evidence>
<proteinExistence type="predicted"/>
<protein>
    <submittedName>
        <fullName evidence="3">Uncharacterized protein</fullName>
    </submittedName>
</protein>
<dbReference type="EMBL" id="HBFQ01024224">
    <property type="protein sequence ID" value="CAD8842745.1"/>
    <property type="molecule type" value="Transcribed_RNA"/>
</dbReference>
<feature type="compositionally biased region" description="Polar residues" evidence="1">
    <location>
        <begin position="184"/>
        <end position="193"/>
    </location>
</feature>
<feature type="region of interest" description="Disordered" evidence="1">
    <location>
        <begin position="166"/>
        <end position="197"/>
    </location>
</feature>
<gene>
    <name evidence="3" type="ORF">NSCI0253_LOCUS17093</name>
    <name evidence="4" type="ORF">NSCI0253_LOCUS17095</name>
</gene>
<keyword evidence="2" id="KW-0472">Membrane</keyword>
<feature type="region of interest" description="Disordered" evidence="1">
    <location>
        <begin position="122"/>
        <end position="151"/>
    </location>
</feature>
<feature type="region of interest" description="Disordered" evidence="1">
    <location>
        <begin position="209"/>
        <end position="272"/>
    </location>
</feature>
<keyword evidence="2" id="KW-1133">Transmembrane helix</keyword>
<evidence type="ECO:0000256" key="1">
    <source>
        <dbReference type="SAM" id="MobiDB-lite"/>
    </source>
</evidence>
<dbReference type="EMBL" id="HBFQ01024227">
    <property type="protein sequence ID" value="CAD8842747.1"/>
    <property type="molecule type" value="Transcribed_RNA"/>
</dbReference>
<evidence type="ECO:0000313" key="3">
    <source>
        <dbReference type="EMBL" id="CAD8842745.1"/>
    </source>
</evidence>
<keyword evidence="2" id="KW-0812">Transmembrane</keyword>
<accession>A0A6T8XPI2</accession>